<feature type="transmembrane region" description="Helical" evidence="2">
    <location>
        <begin position="7"/>
        <end position="25"/>
    </location>
</feature>
<reference evidence="3 4" key="1">
    <citation type="submission" date="2019-02" db="EMBL/GenBank/DDBJ databases">
        <title>Deep-cultivation of Planctomycetes and their phenomic and genomic characterization uncovers novel biology.</title>
        <authorList>
            <person name="Wiegand S."/>
            <person name="Jogler M."/>
            <person name="Boedeker C."/>
            <person name="Pinto D."/>
            <person name="Vollmers J."/>
            <person name="Rivas-Marin E."/>
            <person name="Kohn T."/>
            <person name="Peeters S.H."/>
            <person name="Heuer A."/>
            <person name="Rast P."/>
            <person name="Oberbeckmann S."/>
            <person name="Bunk B."/>
            <person name="Jeske O."/>
            <person name="Meyerdierks A."/>
            <person name="Storesund J.E."/>
            <person name="Kallscheuer N."/>
            <person name="Luecker S."/>
            <person name="Lage O.M."/>
            <person name="Pohl T."/>
            <person name="Merkel B.J."/>
            <person name="Hornburger P."/>
            <person name="Mueller R.-W."/>
            <person name="Bruemmer F."/>
            <person name="Labrenz M."/>
            <person name="Spormann A.M."/>
            <person name="Op Den Camp H."/>
            <person name="Overmann J."/>
            <person name="Amann R."/>
            <person name="Jetten M.S.M."/>
            <person name="Mascher T."/>
            <person name="Medema M.H."/>
            <person name="Devos D.P."/>
            <person name="Kaster A.-K."/>
            <person name="Ovreas L."/>
            <person name="Rohde M."/>
            <person name="Galperin M.Y."/>
            <person name="Jogler C."/>
        </authorList>
    </citation>
    <scope>NUCLEOTIDE SEQUENCE [LARGE SCALE GENOMIC DNA]</scope>
    <source>
        <strain evidence="3 4">Pla22</strain>
    </source>
</reference>
<feature type="compositionally biased region" description="Basic residues" evidence="1">
    <location>
        <begin position="41"/>
        <end position="52"/>
    </location>
</feature>
<organism evidence="3 4">
    <name type="scientific">Rubripirellula amarantea</name>
    <dbReference type="NCBI Taxonomy" id="2527999"/>
    <lineage>
        <taxon>Bacteria</taxon>
        <taxon>Pseudomonadati</taxon>
        <taxon>Planctomycetota</taxon>
        <taxon>Planctomycetia</taxon>
        <taxon>Pirellulales</taxon>
        <taxon>Pirellulaceae</taxon>
        <taxon>Rubripirellula</taxon>
    </lineage>
</organism>
<evidence type="ECO:0000313" key="4">
    <source>
        <dbReference type="Proteomes" id="UP000316598"/>
    </source>
</evidence>
<dbReference type="Proteomes" id="UP000316598">
    <property type="component" value="Unassembled WGS sequence"/>
</dbReference>
<gene>
    <name evidence="3" type="ORF">Pla22_42320</name>
</gene>
<keyword evidence="2" id="KW-0472">Membrane</keyword>
<sequence length="114" mass="13196">MECTCKVLLFRVYISIGLLLIQFRISEEQLVMQTDKTESSKRRRQRPRRQRGDRRLLMGSAERLIEFLERCVSRGVGSGNESLPTLRELSKLCECEASTLSRIRSGDTTSTDRR</sequence>
<name>A0A5C5WKZ9_9BACT</name>
<protein>
    <submittedName>
        <fullName evidence="3">Uncharacterized protein</fullName>
    </submittedName>
</protein>
<keyword evidence="2" id="KW-0812">Transmembrane</keyword>
<dbReference type="EMBL" id="SJPI01000002">
    <property type="protein sequence ID" value="TWT51454.1"/>
    <property type="molecule type" value="Genomic_DNA"/>
</dbReference>
<evidence type="ECO:0000256" key="1">
    <source>
        <dbReference type="SAM" id="MobiDB-lite"/>
    </source>
</evidence>
<keyword evidence="4" id="KW-1185">Reference proteome</keyword>
<evidence type="ECO:0000256" key="2">
    <source>
        <dbReference type="SAM" id="Phobius"/>
    </source>
</evidence>
<feature type="region of interest" description="Disordered" evidence="1">
    <location>
        <begin position="33"/>
        <end position="53"/>
    </location>
</feature>
<accession>A0A5C5WKZ9</accession>
<proteinExistence type="predicted"/>
<keyword evidence="2" id="KW-1133">Transmembrane helix</keyword>
<evidence type="ECO:0000313" key="3">
    <source>
        <dbReference type="EMBL" id="TWT51454.1"/>
    </source>
</evidence>
<dbReference type="AlphaFoldDB" id="A0A5C5WKZ9"/>
<comment type="caution">
    <text evidence="3">The sequence shown here is derived from an EMBL/GenBank/DDBJ whole genome shotgun (WGS) entry which is preliminary data.</text>
</comment>